<dbReference type="AlphaFoldDB" id="A0A0G1IB28"/>
<gene>
    <name evidence="1" type="ORF">UW49_C0014G0034</name>
</gene>
<organism evidence="1 2">
    <name type="scientific">Candidatus Giovannonibacteria bacterium GW2011_GWB1_44_23</name>
    <dbReference type="NCBI Taxonomy" id="1618652"/>
    <lineage>
        <taxon>Bacteria</taxon>
        <taxon>Candidatus Giovannoniibacteriota</taxon>
    </lineage>
</organism>
<dbReference type="EMBL" id="LCIN01000014">
    <property type="protein sequence ID" value="KKT56420.1"/>
    <property type="molecule type" value="Genomic_DNA"/>
</dbReference>
<evidence type="ECO:0000313" key="2">
    <source>
        <dbReference type="Proteomes" id="UP000033977"/>
    </source>
</evidence>
<reference evidence="1 2" key="1">
    <citation type="journal article" date="2015" name="Nature">
        <title>rRNA introns, odd ribosomes, and small enigmatic genomes across a large radiation of phyla.</title>
        <authorList>
            <person name="Brown C.T."/>
            <person name="Hug L.A."/>
            <person name="Thomas B.C."/>
            <person name="Sharon I."/>
            <person name="Castelle C.J."/>
            <person name="Singh A."/>
            <person name="Wilkins M.J."/>
            <person name="Williams K.H."/>
            <person name="Banfield J.F."/>
        </authorList>
    </citation>
    <scope>NUCLEOTIDE SEQUENCE [LARGE SCALE GENOMIC DNA]</scope>
</reference>
<evidence type="ECO:0000313" key="1">
    <source>
        <dbReference type="EMBL" id="KKT56420.1"/>
    </source>
</evidence>
<proteinExistence type="predicted"/>
<sequence length="103" mass="11699">MFENEKFHALSKSLADGFFADNAVLALSKLREGIALSDNDENALLECLAFFAKHGNHESYSDCLILVHHKKLPDMVLNNLINFFTIFGLVKLHETEEIISSWF</sequence>
<dbReference type="Proteomes" id="UP000033977">
    <property type="component" value="Unassembled WGS sequence"/>
</dbReference>
<name>A0A0G1IB28_9BACT</name>
<protein>
    <submittedName>
        <fullName evidence="1">Uncharacterized protein</fullName>
    </submittedName>
</protein>
<accession>A0A0G1IB28</accession>
<comment type="caution">
    <text evidence="1">The sequence shown here is derived from an EMBL/GenBank/DDBJ whole genome shotgun (WGS) entry which is preliminary data.</text>
</comment>